<keyword evidence="3" id="KW-0732">Signal</keyword>
<protein>
    <submittedName>
        <fullName evidence="4">Uncharacterized protein</fullName>
    </submittedName>
</protein>
<dbReference type="OrthoDB" id="689613at2759"/>
<name>A0A8J5YTU0_9ROSI</name>
<feature type="signal peptide" evidence="3">
    <location>
        <begin position="1"/>
        <end position="21"/>
    </location>
</feature>
<sequence length="180" mass="20715">MSTPSCFLLLLLCLSLQACSARRLVAVDSKHHKIDNILHFSIKVCPIYNDNHHLMFFYFVVHSAHALFNFVWVWGPFVLQNDVKNDRKNNSVAVLQAKSSSSKELRSMKEESIEESHGYNVTQKLEDAEVKYQKTIVENEKKKNPSVAVSWRVPHKKHGEKNPGFNLDYSPPKTHPPHHN</sequence>
<feature type="region of interest" description="Disordered" evidence="1">
    <location>
        <begin position="140"/>
        <end position="180"/>
    </location>
</feature>
<dbReference type="Proteomes" id="UP000701853">
    <property type="component" value="Chromosome 8"/>
</dbReference>
<comment type="caution">
    <text evidence="4">The sequence shown here is derived from an EMBL/GenBank/DDBJ whole genome shotgun (WGS) entry which is preliminary data.</text>
</comment>
<feature type="transmembrane region" description="Helical" evidence="2">
    <location>
        <begin position="56"/>
        <end position="79"/>
    </location>
</feature>
<evidence type="ECO:0000256" key="2">
    <source>
        <dbReference type="SAM" id="Phobius"/>
    </source>
</evidence>
<keyword evidence="2" id="KW-0472">Membrane</keyword>
<evidence type="ECO:0000313" key="4">
    <source>
        <dbReference type="EMBL" id="KAG8486375.1"/>
    </source>
</evidence>
<dbReference type="AlphaFoldDB" id="A0A8J5YTU0"/>
<evidence type="ECO:0000313" key="5">
    <source>
        <dbReference type="Proteomes" id="UP000701853"/>
    </source>
</evidence>
<accession>A0A8J5YTU0</accession>
<feature type="compositionally biased region" description="Basic and acidic residues" evidence="1">
    <location>
        <begin position="101"/>
        <end position="117"/>
    </location>
</feature>
<feature type="region of interest" description="Disordered" evidence="1">
    <location>
        <begin position="99"/>
        <end position="120"/>
    </location>
</feature>
<dbReference type="PANTHER" id="PTHR34961:SF1">
    <property type="entry name" value="ROOT MERISTEM GROWTH FACTOR 10"/>
    <property type="match status" value="1"/>
</dbReference>
<dbReference type="InterPro" id="IPR053313">
    <property type="entry name" value="RGF"/>
</dbReference>
<keyword evidence="2" id="KW-0812">Transmembrane</keyword>
<organism evidence="4 5">
    <name type="scientific">Gossypium anomalum</name>
    <dbReference type="NCBI Taxonomy" id="47600"/>
    <lineage>
        <taxon>Eukaryota</taxon>
        <taxon>Viridiplantae</taxon>
        <taxon>Streptophyta</taxon>
        <taxon>Embryophyta</taxon>
        <taxon>Tracheophyta</taxon>
        <taxon>Spermatophyta</taxon>
        <taxon>Magnoliopsida</taxon>
        <taxon>eudicotyledons</taxon>
        <taxon>Gunneridae</taxon>
        <taxon>Pentapetalae</taxon>
        <taxon>rosids</taxon>
        <taxon>malvids</taxon>
        <taxon>Malvales</taxon>
        <taxon>Malvaceae</taxon>
        <taxon>Malvoideae</taxon>
        <taxon>Gossypium</taxon>
    </lineage>
</organism>
<proteinExistence type="predicted"/>
<keyword evidence="2" id="KW-1133">Transmembrane helix</keyword>
<evidence type="ECO:0000256" key="1">
    <source>
        <dbReference type="SAM" id="MobiDB-lite"/>
    </source>
</evidence>
<dbReference type="EMBL" id="JAHUZN010000008">
    <property type="protein sequence ID" value="KAG8486375.1"/>
    <property type="molecule type" value="Genomic_DNA"/>
</dbReference>
<evidence type="ECO:0000256" key="3">
    <source>
        <dbReference type="SAM" id="SignalP"/>
    </source>
</evidence>
<keyword evidence="5" id="KW-1185">Reference proteome</keyword>
<feature type="chain" id="PRO_5035235310" evidence="3">
    <location>
        <begin position="22"/>
        <end position="180"/>
    </location>
</feature>
<dbReference type="PANTHER" id="PTHR34961">
    <property type="entry name" value="TRANSMEMBRANE PROTEIN"/>
    <property type="match status" value="1"/>
</dbReference>
<gene>
    <name evidence="4" type="ORF">CXB51_019822</name>
</gene>
<reference evidence="4 5" key="1">
    <citation type="journal article" date="2021" name="bioRxiv">
        <title>The Gossypium anomalum genome as a resource for cotton improvement and evolutionary analysis of hybrid incompatibility.</title>
        <authorList>
            <person name="Grover C.E."/>
            <person name="Yuan D."/>
            <person name="Arick M.A."/>
            <person name="Miller E.R."/>
            <person name="Hu G."/>
            <person name="Peterson D.G."/>
            <person name="Wendel J.F."/>
            <person name="Udall J.A."/>
        </authorList>
    </citation>
    <scope>NUCLEOTIDE SEQUENCE [LARGE SCALE GENOMIC DNA]</scope>
    <source>
        <strain evidence="4">JFW-Udall</strain>
        <tissue evidence="4">Leaf</tissue>
    </source>
</reference>